<evidence type="ECO:0000313" key="2">
    <source>
        <dbReference type="Proteomes" id="UP000614216"/>
    </source>
</evidence>
<accession>A0A937KFL5</accession>
<proteinExistence type="predicted"/>
<sequence>MDLNAFMQNYSDEIGGQYSEYDSKTSIIIVPLADERFQTVLGKLKQSQRYDRLGIEFVSKVCEFEADMDLKALLEENASLNHAKFSISENFINVEASSFVDTATEEVLKEIIQEVANVADEYEFKLTGEDVH</sequence>
<evidence type="ECO:0000313" key="1">
    <source>
        <dbReference type="EMBL" id="MBL6448308.1"/>
    </source>
</evidence>
<protein>
    <submittedName>
        <fullName evidence="1">Uncharacterized protein</fullName>
    </submittedName>
</protein>
<dbReference type="RefSeq" id="WP_202857850.1">
    <property type="nucleotide sequence ID" value="NZ_JAEUGD010000061.1"/>
</dbReference>
<keyword evidence="2" id="KW-1185">Reference proteome</keyword>
<dbReference type="EMBL" id="JAEUGD010000061">
    <property type="protein sequence ID" value="MBL6448308.1"/>
    <property type="molecule type" value="Genomic_DNA"/>
</dbReference>
<reference evidence="1" key="1">
    <citation type="submission" date="2021-01" db="EMBL/GenBank/DDBJ databases">
        <title>Fulvivirga kasyanovii gen. nov., sp nov., a novel member of the phylum Bacteroidetes isolated from seawater in a mussel farm.</title>
        <authorList>
            <person name="Zhao L.-H."/>
            <person name="Wang Z.-J."/>
        </authorList>
    </citation>
    <scope>NUCLEOTIDE SEQUENCE</scope>
    <source>
        <strain evidence="1">29W222</strain>
    </source>
</reference>
<dbReference type="Gene3D" id="3.30.1460.10">
    <property type="match status" value="1"/>
</dbReference>
<dbReference type="Proteomes" id="UP000614216">
    <property type="component" value="Unassembled WGS sequence"/>
</dbReference>
<name>A0A937KFL5_9BACT</name>
<dbReference type="AlphaFoldDB" id="A0A937KFL5"/>
<gene>
    <name evidence="1" type="ORF">JMN32_18480</name>
</gene>
<comment type="caution">
    <text evidence="1">The sequence shown here is derived from an EMBL/GenBank/DDBJ whole genome shotgun (WGS) entry which is preliminary data.</text>
</comment>
<organism evidence="1 2">
    <name type="scientific">Fulvivirga marina</name>
    <dbReference type="NCBI Taxonomy" id="2494733"/>
    <lineage>
        <taxon>Bacteria</taxon>
        <taxon>Pseudomonadati</taxon>
        <taxon>Bacteroidota</taxon>
        <taxon>Cytophagia</taxon>
        <taxon>Cytophagales</taxon>
        <taxon>Fulvivirgaceae</taxon>
        <taxon>Fulvivirga</taxon>
    </lineage>
</organism>